<reference evidence="2" key="4">
    <citation type="submission" date="2019-03" db="UniProtKB">
        <authorList>
            <consortium name="EnsemblPlants"/>
        </authorList>
    </citation>
    <scope>IDENTIFICATION</scope>
</reference>
<dbReference type="AlphaFoldDB" id="A0A453S9Z8"/>
<reference evidence="3" key="1">
    <citation type="journal article" date="2014" name="Science">
        <title>Ancient hybridizations among the ancestral genomes of bread wheat.</title>
        <authorList>
            <consortium name="International Wheat Genome Sequencing Consortium,"/>
            <person name="Marcussen T."/>
            <person name="Sandve S.R."/>
            <person name="Heier L."/>
            <person name="Spannagl M."/>
            <person name="Pfeifer M."/>
            <person name="Jakobsen K.S."/>
            <person name="Wulff B.B."/>
            <person name="Steuernagel B."/>
            <person name="Mayer K.F."/>
            <person name="Olsen O.A."/>
        </authorList>
    </citation>
    <scope>NUCLEOTIDE SEQUENCE [LARGE SCALE GENOMIC DNA]</scope>
    <source>
        <strain evidence="3">cv. AL8/78</strain>
    </source>
</reference>
<dbReference type="EnsemblPlants" id="AET7Gv20860000.1">
    <property type="protein sequence ID" value="AET7Gv20860000.1"/>
    <property type="gene ID" value="AET7Gv20860000"/>
</dbReference>
<evidence type="ECO:0000313" key="3">
    <source>
        <dbReference type="Proteomes" id="UP000015105"/>
    </source>
</evidence>
<feature type="region of interest" description="Disordered" evidence="1">
    <location>
        <begin position="41"/>
        <end position="82"/>
    </location>
</feature>
<evidence type="ECO:0000313" key="2">
    <source>
        <dbReference type="EnsemblPlants" id="AET7Gv20860000.1"/>
    </source>
</evidence>
<evidence type="ECO:0000256" key="1">
    <source>
        <dbReference type="SAM" id="MobiDB-lite"/>
    </source>
</evidence>
<reference evidence="2" key="3">
    <citation type="journal article" date="2017" name="Nature">
        <title>Genome sequence of the progenitor of the wheat D genome Aegilops tauschii.</title>
        <authorList>
            <person name="Luo M.C."/>
            <person name="Gu Y.Q."/>
            <person name="Puiu D."/>
            <person name="Wang H."/>
            <person name="Twardziok S.O."/>
            <person name="Deal K.R."/>
            <person name="Huo N."/>
            <person name="Zhu T."/>
            <person name="Wang L."/>
            <person name="Wang Y."/>
            <person name="McGuire P.E."/>
            <person name="Liu S."/>
            <person name="Long H."/>
            <person name="Ramasamy R.K."/>
            <person name="Rodriguez J.C."/>
            <person name="Van S.L."/>
            <person name="Yuan L."/>
            <person name="Wang Z."/>
            <person name="Xia Z."/>
            <person name="Xiao L."/>
            <person name="Anderson O.D."/>
            <person name="Ouyang S."/>
            <person name="Liang Y."/>
            <person name="Zimin A.V."/>
            <person name="Pertea G."/>
            <person name="Qi P."/>
            <person name="Bennetzen J.L."/>
            <person name="Dai X."/>
            <person name="Dawson M.W."/>
            <person name="Muller H.G."/>
            <person name="Kugler K."/>
            <person name="Rivarola-Duarte L."/>
            <person name="Spannagl M."/>
            <person name="Mayer K.F.X."/>
            <person name="Lu F.H."/>
            <person name="Bevan M.W."/>
            <person name="Leroy P."/>
            <person name="Li P."/>
            <person name="You F.M."/>
            <person name="Sun Q."/>
            <person name="Liu Z."/>
            <person name="Lyons E."/>
            <person name="Wicker T."/>
            <person name="Salzberg S.L."/>
            <person name="Devos K.M."/>
            <person name="Dvorak J."/>
        </authorList>
    </citation>
    <scope>NUCLEOTIDE SEQUENCE [LARGE SCALE GENOMIC DNA]</scope>
    <source>
        <strain evidence="2">cv. AL8/78</strain>
    </source>
</reference>
<reference evidence="2" key="5">
    <citation type="journal article" date="2021" name="G3 (Bethesda)">
        <title>Aegilops tauschii genome assembly Aet v5.0 features greater sequence contiguity and improved annotation.</title>
        <authorList>
            <person name="Wang L."/>
            <person name="Zhu T."/>
            <person name="Rodriguez J.C."/>
            <person name="Deal K.R."/>
            <person name="Dubcovsky J."/>
            <person name="McGuire P.E."/>
            <person name="Lux T."/>
            <person name="Spannagl M."/>
            <person name="Mayer K.F.X."/>
            <person name="Baldrich P."/>
            <person name="Meyers B.C."/>
            <person name="Huo N."/>
            <person name="Gu Y.Q."/>
            <person name="Zhou H."/>
            <person name="Devos K.M."/>
            <person name="Bennetzen J.L."/>
            <person name="Unver T."/>
            <person name="Budak H."/>
            <person name="Gulick P.J."/>
            <person name="Galiba G."/>
            <person name="Kalapos B."/>
            <person name="Nelson D.R."/>
            <person name="Li P."/>
            <person name="You F.M."/>
            <person name="Luo M.C."/>
            <person name="Dvorak J."/>
        </authorList>
    </citation>
    <scope>NUCLEOTIDE SEQUENCE [LARGE SCALE GENOMIC DNA]</scope>
    <source>
        <strain evidence="2">cv. AL8/78</strain>
    </source>
</reference>
<reference evidence="3" key="2">
    <citation type="journal article" date="2017" name="Nat. Plants">
        <title>The Aegilops tauschii genome reveals multiple impacts of transposons.</title>
        <authorList>
            <person name="Zhao G."/>
            <person name="Zou C."/>
            <person name="Li K."/>
            <person name="Wang K."/>
            <person name="Li T."/>
            <person name="Gao L."/>
            <person name="Zhang X."/>
            <person name="Wang H."/>
            <person name="Yang Z."/>
            <person name="Liu X."/>
            <person name="Jiang W."/>
            <person name="Mao L."/>
            <person name="Kong X."/>
            <person name="Jiao Y."/>
            <person name="Jia J."/>
        </authorList>
    </citation>
    <scope>NUCLEOTIDE SEQUENCE [LARGE SCALE GENOMIC DNA]</scope>
    <source>
        <strain evidence="3">cv. AL8/78</strain>
    </source>
</reference>
<dbReference type="Proteomes" id="UP000015105">
    <property type="component" value="Chromosome 7D"/>
</dbReference>
<proteinExistence type="predicted"/>
<protein>
    <submittedName>
        <fullName evidence="2">Uncharacterized protein</fullName>
    </submittedName>
</protein>
<keyword evidence="3" id="KW-1185">Reference proteome</keyword>
<organism evidence="2 3">
    <name type="scientific">Aegilops tauschii subsp. strangulata</name>
    <name type="common">Goatgrass</name>
    <dbReference type="NCBI Taxonomy" id="200361"/>
    <lineage>
        <taxon>Eukaryota</taxon>
        <taxon>Viridiplantae</taxon>
        <taxon>Streptophyta</taxon>
        <taxon>Embryophyta</taxon>
        <taxon>Tracheophyta</taxon>
        <taxon>Spermatophyta</taxon>
        <taxon>Magnoliopsida</taxon>
        <taxon>Liliopsida</taxon>
        <taxon>Poales</taxon>
        <taxon>Poaceae</taxon>
        <taxon>BOP clade</taxon>
        <taxon>Pooideae</taxon>
        <taxon>Triticodae</taxon>
        <taxon>Triticeae</taxon>
        <taxon>Triticinae</taxon>
        <taxon>Aegilops</taxon>
    </lineage>
</organism>
<name>A0A453S9Z8_AEGTS</name>
<sequence>MQRLARRISSSPSEGTEPMALAVALQLGIIVARLPFATTSSATDLSTRRRGVAQSGGGTSNSSVQCVATAGGGESDDERRDGPIWAMRGCRFGRIRPRRRREGGSDCRVRNFHSAVGVR</sequence>
<accession>A0A453S9Z8</accession>
<dbReference type="Gramene" id="AET7Gv20860000.1">
    <property type="protein sequence ID" value="AET7Gv20860000.1"/>
    <property type="gene ID" value="AET7Gv20860000"/>
</dbReference>